<feature type="compositionally biased region" description="Polar residues" evidence="2">
    <location>
        <begin position="126"/>
        <end position="139"/>
    </location>
</feature>
<dbReference type="PROSITE" id="PS50003">
    <property type="entry name" value="PH_DOMAIN"/>
    <property type="match status" value="1"/>
</dbReference>
<feature type="compositionally biased region" description="Basic residues" evidence="2">
    <location>
        <begin position="519"/>
        <end position="530"/>
    </location>
</feature>
<evidence type="ECO:0000256" key="2">
    <source>
        <dbReference type="SAM" id="MobiDB-lite"/>
    </source>
</evidence>
<feature type="compositionally biased region" description="Polar residues" evidence="2">
    <location>
        <begin position="323"/>
        <end position="343"/>
    </location>
</feature>
<dbReference type="SUPFAM" id="SSF50729">
    <property type="entry name" value="PH domain-like"/>
    <property type="match status" value="1"/>
</dbReference>
<keyword evidence="3" id="KW-1133">Transmembrane helix</keyword>
<dbReference type="InterPro" id="IPR000198">
    <property type="entry name" value="RhoGAP_dom"/>
</dbReference>
<dbReference type="Pfam" id="PF00169">
    <property type="entry name" value="PH"/>
    <property type="match status" value="1"/>
</dbReference>
<proteinExistence type="predicted"/>
<feature type="region of interest" description="Disordered" evidence="2">
    <location>
        <begin position="1"/>
        <end position="183"/>
    </location>
</feature>
<accession>A0A6G1GB54</accession>
<dbReference type="Gene3D" id="1.10.555.10">
    <property type="entry name" value="Rho GTPase activation protein"/>
    <property type="match status" value="1"/>
</dbReference>
<feature type="region of interest" description="Disordered" evidence="2">
    <location>
        <begin position="249"/>
        <end position="548"/>
    </location>
</feature>
<feature type="region of interest" description="Disordered" evidence="2">
    <location>
        <begin position="970"/>
        <end position="989"/>
    </location>
</feature>
<dbReference type="Pfam" id="PF00620">
    <property type="entry name" value="RhoGAP"/>
    <property type="match status" value="1"/>
</dbReference>
<feature type="compositionally biased region" description="Polar residues" evidence="2">
    <location>
        <begin position="697"/>
        <end position="720"/>
    </location>
</feature>
<protein>
    <recommendedName>
        <fullName evidence="9">RhoGAP-domain-containing protein</fullName>
    </recommendedName>
</protein>
<dbReference type="Proteomes" id="UP000504638">
    <property type="component" value="Unplaced"/>
</dbReference>
<reference evidence="6 8" key="1">
    <citation type="submission" date="2020-01" db="EMBL/GenBank/DDBJ databases">
        <authorList>
            <consortium name="DOE Joint Genome Institute"/>
            <person name="Haridas S."/>
            <person name="Albert R."/>
            <person name="Binder M."/>
            <person name="Bloem J."/>
            <person name="Labutti K."/>
            <person name="Salamov A."/>
            <person name="Andreopoulos B."/>
            <person name="Baker S.E."/>
            <person name="Barry K."/>
            <person name="Bills G."/>
            <person name="Bluhm B.H."/>
            <person name="Cannon C."/>
            <person name="Castanera R."/>
            <person name="Culley D.E."/>
            <person name="Daum C."/>
            <person name="Ezra D."/>
            <person name="Gonzalez J.B."/>
            <person name="Henrissat B."/>
            <person name="Kuo A."/>
            <person name="Liang C."/>
            <person name="Lipzen A."/>
            <person name="Lutzoni F."/>
            <person name="Magnuson J."/>
            <person name="Mondo S."/>
            <person name="Nolan M."/>
            <person name="Ohm R."/>
            <person name="Pangilinan J."/>
            <person name="Park H.-J."/>
            <person name="Ramirez L."/>
            <person name="Alfaro M."/>
            <person name="Sun H."/>
            <person name="Tritt A."/>
            <person name="Yoshinaga Y."/>
            <person name="Zwiers L.-H."/>
            <person name="Turgeon B.G."/>
            <person name="Goodwin S.B."/>
            <person name="Spatafora J.W."/>
            <person name="Crous P.W."/>
            <person name="Grigoriev I.V."/>
        </authorList>
    </citation>
    <scope>NUCLEOTIDE SEQUENCE</scope>
    <source>
        <strain evidence="6 8">CBS 781.70</strain>
    </source>
</reference>
<evidence type="ECO:0000313" key="7">
    <source>
        <dbReference type="Proteomes" id="UP000504638"/>
    </source>
</evidence>
<feature type="compositionally biased region" description="Basic and acidic residues" evidence="2">
    <location>
        <begin position="487"/>
        <end position="518"/>
    </location>
</feature>
<sequence>MSPLPQSASPSQPSIGDSARYQLRETGSSPSSRSDRNRRQHKPIPSPLQQASYSSPAFSTTSPTSHDQPRSPREILDHLIATEKDEVVPSAPSGQETPRGNRGSPNRTSVAPSVPLSPPTSPTSTGKITHTMASTTTAAQGRPGSRPVPPRNPSIDSAVSSISSSTSQSYHSTPIRSAQDTRAPPDMTSLILAAGSPEAALLSLWKERQSASNHNAQLWRLVEKQRTMILGLNKDLERALKDKERYRKKLKDHMAQAPPLPNTAQRSNMAHRDHSSSPANSDAADDLGHMRQTLHERSTKSALATAMSKANRAGSESPRGGPQVQSTHSPIQTSGSMSATDSAIGSHEPSPTDASIHQHARPIPGPNNGAVTGVHEGPRNPPKATGGRREDESLSPKTSSVGTSSTLHVQDPSNPPALSLTQATPIVEGGRFSNPIHERTGSATVRKAPPKPLDLSNKSVHPSSHLHAAGPTDGSESEYDDQLEVDEIPRFERGRRKTREEDDHLREAHLKQEQDSRSMSKKKVKSKSKSKSQPTSEQTSPVDTEKTTVVEAGSMSGFVGLPASPRAMQQSGSIAAVLSPGALSDRPAIQRSVISPPLMSPGLPVSPRPGDRPMNSPAPRMLHSNTLTSPPMSPRGANGIPLSPRAPRQPIPLPLASPLSVTSPHLARAEGYQVHQQPQPEQHGVAQASLAERLQVSQPQLAPTESENQLGRESALSGSQPPSPDNIYRGLVSDNYPGLLLQPNALPSIMIRVSSSRLRPSRHSMLLARPLEEDPVFILGIHARSDGRQLWRTEKTIASIPVFHMTLKDRLQASGIGSSGLDVKVPDRSLFAGHAPAKIDARRAAVDKYFESVLDTEMDEIAALMVCGFLSTDAIGADAEEASPGGFQPSDAGASASSASASTLTQTSSLSKGSGSRGRTGKEGYLTKRGKNFGGWKARYFVLEGPELKYYEMAGGAHLGTIKLMHAQIGKQSPQASSSSASGNSHQDDLDNQYRHAFLILEPKRKDPSNPVRHVLCAESDAERDAWVEALVSYVDPDDSENPKSPKDRDPNSARSAEFPLPGKQYRPGEAKSRGKDGVNPGEATTVQAVSYDATVPAEAPIRGGTPNFGYRDPNGHHVPGSPTMGGSFSHAQPMHPLISGPTNGSVIHNVGMWGNKAASSLSVKDKKRSIFGFRGRSSSDLVAQEQRPQPAPHVVFGIPLAEAAECSQPLGVDEYLPAVVYRSIEYLRAKGAADEEGLFRLSGSNIVIKGLRERYNTEGDVRLLEGEPYDVHAVASLLKLYLRELPVSILTRELHLDFLKALEIENRDQKIAIFNLLVHRLPKANYFLLAALLGFLLEIVSNSEVNKMNVRNVGIVFAPTLNIPATIISLFLTAYAAIFGAARTSEHEEFTLPAPTDTRELSVPSNQVDSLGIRSPRHQMFSDLPTPSYRQTFLGGNGNGPAHGGPAPAGYAPGNPGLSRMGPPQADTGFIPLHPSYDAPPPAVNYSTNEDGNQAAGYNPSQIMGGRDAKQRRRESSMLMMNTNVANQRHPSMQRLREDAGLVREESAFD</sequence>
<keyword evidence="7" id="KW-1185">Reference proteome</keyword>
<dbReference type="OrthoDB" id="185175at2759"/>
<dbReference type="GO" id="GO:0005096">
    <property type="term" value="F:GTPase activator activity"/>
    <property type="evidence" value="ECO:0007669"/>
    <property type="project" value="UniProtKB-KW"/>
</dbReference>
<keyword evidence="1" id="KW-0343">GTPase activation</keyword>
<evidence type="ECO:0000259" key="4">
    <source>
        <dbReference type="PROSITE" id="PS50003"/>
    </source>
</evidence>
<feature type="compositionally biased region" description="Low complexity" evidence="2">
    <location>
        <begin position="154"/>
        <end position="172"/>
    </location>
</feature>
<evidence type="ECO:0000256" key="1">
    <source>
        <dbReference type="ARBA" id="ARBA00022468"/>
    </source>
</evidence>
<dbReference type="CDD" id="cd13277">
    <property type="entry name" value="PH_Bem3"/>
    <property type="match status" value="1"/>
</dbReference>
<feature type="compositionally biased region" description="Basic and acidic residues" evidence="2">
    <location>
        <begin position="286"/>
        <end position="299"/>
    </location>
</feature>
<feature type="region of interest" description="Disordered" evidence="2">
    <location>
        <begin position="880"/>
        <end position="926"/>
    </location>
</feature>
<dbReference type="InterPro" id="IPR008936">
    <property type="entry name" value="Rho_GTPase_activation_prot"/>
</dbReference>
<feature type="compositionally biased region" description="Basic and acidic residues" evidence="2">
    <location>
        <begin position="67"/>
        <end position="87"/>
    </location>
</feature>
<dbReference type="Gene3D" id="2.30.29.30">
    <property type="entry name" value="Pleckstrin-homology domain (PH domain)/Phosphotyrosine-binding domain (PTB)"/>
    <property type="match status" value="1"/>
</dbReference>
<dbReference type="PANTHER" id="PTHR23176">
    <property type="entry name" value="RHO/RAC/CDC GTPASE-ACTIVATING PROTEIN"/>
    <property type="match status" value="1"/>
</dbReference>
<dbReference type="GeneID" id="54415254"/>
<feature type="compositionally biased region" description="Polar residues" evidence="2">
    <location>
        <begin position="92"/>
        <end position="107"/>
    </location>
</feature>
<feature type="region of interest" description="Disordered" evidence="2">
    <location>
        <begin position="1524"/>
        <end position="1551"/>
    </location>
</feature>
<evidence type="ECO:0000256" key="3">
    <source>
        <dbReference type="SAM" id="Phobius"/>
    </source>
</evidence>
<feature type="region of interest" description="Disordered" evidence="2">
    <location>
        <begin position="1034"/>
        <end position="1083"/>
    </location>
</feature>
<dbReference type="PROSITE" id="PS50238">
    <property type="entry name" value="RHOGAP"/>
    <property type="match status" value="1"/>
</dbReference>
<feature type="transmembrane region" description="Helical" evidence="3">
    <location>
        <begin position="1354"/>
        <end position="1379"/>
    </location>
</feature>
<dbReference type="EMBL" id="ML975152">
    <property type="protein sequence ID" value="KAF1815166.1"/>
    <property type="molecule type" value="Genomic_DNA"/>
</dbReference>
<feature type="compositionally biased region" description="Polar residues" evidence="2">
    <location>
        <begin position="533"/>
        <end position="542"/>
    </location>
</feature>
<reference evidence="8" key="2">
    <citation type="submission" date="2020-04" db="EMBL/GenBank/DDBJ databases">
        <authorList>
            <consortium name="NCBI Genome Project"/>
        </authorList>
    </citation>
    <scope>NUCLEOTIDE SEQUENCE</scope>
    <source>
        <strain evidence="8">CBS 781.70</strain>
    </source>
</reference>
<evidence type="ECO:0000313" key="8">
    <source>
        <dbReference type="RefSeq" id="XP_033536797.1"/>
    </source>
</evidence>
<dbReference type="InterPro" id="IPR001849">
    <property type="entry name" value="PH_domain"/>
</dbReference>
<dbReference type="SUPFAM" id="SSF48350">
    <property type="entry name" value="GTPase activation domain, GAP"/>
    <property type="match status" value="1"/>
</dbReference>
<name>A0A6G1GB54_9PEZI</name>
<keyword evidence="3" id="KW-0472">Membrane</keyword>
<feature type="compositionally biased region" description="Acidic residues" evidence="2">
    <location>
        <begin position="475"/>
        <end position="486"/>
    </location>
</feature>
<organism evidence="6">
    <name type="scientific">Eremomyces bilateralis CBS 781.70</name>
    <dbReference type="NCBI Taxonomy" id="1392243"/>
    <lineage>
        <taxon>Eukaryota</taxon>
        <taxon>Fungi</taxon>
        <taxon>Dikarya</taxon>
        <taxon>Ascomycota</taxon>
        <taxon>Pezizomycotina</taxon>
        <taxon>Dothideomycetes</taxon>
        <taxon>Dothideomycetes incertae sedis</taxon>
        <taxon>Eremomycetales</taxon>
        <taxon>Eremomycetaceae</taxon>
        <taxon>Eremomyces</taxon>
    </lineage>
</organism>
<dbReference type="SMART" id="SM00324">
    <property type="entry name" value="RhoGAP"/>
    <property type="match status" value="1"/>
</dbReference>
<feature type="compositionally biased region" description="Low complexity" evidence="2">
    <location>
        <begin position="1"/>
        <end position="14"/>
    </location>
</feature>
<dbReference type="RefSeq" id="XP_033536797.1">
    <property type="nucleotide sequence ID" value="XM_033674684.1"/>
</dbReference>
<dbReference type="GO" id="GO:0005938">
    <property type="term" value="C:cell cortex"/>
    <property type="evidence" value="ECO:0007669"/>
    <property type="project" value="UniProtKB-ARBA"/>
</dbReference>
<dbReference type="GO" id="GO:0007165">
    <property type="term" value="P:signal transduction"/>
    <property type="evidence" value="ECO:0007669"/>
    <property type="project" value="InterPro"/>
</dbReference>
<evidence type="ECO:0000259" key="5">
    <source>
        <dbReference type="PROSITE" id="PS50238"/>
    </source>
</evidence>
<evidence type="ECO:0000313" key="6">
    <source>
        <dbReference type="EMBL" id="KAF1815166.1"/>
    </source>
</evidence>
<feature type="compositionally biased region" description="Basic and acidic residues" evidence="2">
    <location>
        <begin position="1536"/>
        <end position="1551"/>
    </location>
</feature>
<feature type="compositionally biased region" description="Basic and acidic residues" evidence="2">
    <location>
        <begin position="1041"/>
        <end position="1052"/>
    </location>
</feature>
<feature type="compositionally biased region" description="Low complexity" evidence="2">
    <location>
        <begin position="972"/>
        <end position="982"/>
    </location>
</feature>
<feature type="compositionally biased region" description="Basic and acidic residues" evidence="2">
    <location>
        <begin position="1067"/>
        <end position="1077"/>
    </location>
</feature>
<dbReference type="InterPro" id="IPR050729">
    <property type="entry name" value="Rho-GAP"/>
</dbReference>
<feature type="domain" description="PH" evidence="4">
    <location>
        <begin position="919"/>
        <end position="1036"/>
    </location>
</feature>
<evidence type="ECO:0008006" key="9">
    <source>
        <dbReference type="Google" id="ProtNLM"/>
    </source>
</evidence>
<feature type="domain" description="Rho-GAP" evidence="5">
    <location>
        <begin position="1199"/>
        <end position="1392"/>
    </location>
</feature>
<feature type="compositionally biased region" description="Low complexity" evidence="2">
    <location>
        <begin position="51"/>
        <end position="65"/>
    </location>
</feature>
<feature type="compositionally biased region" description="Low complexity" evidence="2">
    <location>
        <begin position="892"/>
        <end position="914"/>
    </location>
</feature>
<feature type="transmembrane region" description="Helical" evidence="3">
    <location>
        <begin position="1325"/>
        <end position="1342"/>
    </location>
</feature>
<gene>
    <name evidence="6 8" type="ORF">P152DRAFT_247884</name>
</gene>
<feature type="compositionally biased region" description="Polar residues" evidence="2">
    <location>
        <begin position="395"/>
        <end position="412"/>
    </location>
</feature>
<dbReference type="SMART" id="SM00233">
    <property type="entry name" value="PH"/>
    <property type="match status" value="1"/>
</dbReference>
<dbReference type="FunFam" id="2.30.29.30:FF:000452">
    <property type="entry name" value="Rho GTPase activator (Bem3)"/>
    <property type="match status" value="1"/>
</dbReference>
<keyword evidence="3" id="KW-0812">Transmembrane</keyword>
<feature type="region of interest" description="Disordered" evidence="2">
    <location>
        <begin position="593"/>
        <end position="659"/>
    </location>
</feature>
<dbReference type="PANTHER" id="PTHR23176:SF129">
    <property type="entry name" value="RHO GTPASE ACTIVATING PROTEIN AT 16F, ISOFORM E-RELATED"/>
    <property type="match status" value="1"/>
</dbReference>
<reference evidence="8" key="3">
    <citation type="submission" date="2025-04" db="UniProtKB">
        <authorList>
            <consortium name="RefSeq"/>
        </authorList>
    </citation>
    <scope>IDENTIFICATION</scope>
    <source>
        <strain evidence="8">CBS 781.70</strain>
    </source>
</reference>
<dbReference type="InterPro" id="IPR011993">
    <property type="entry name" value="PH-like_dom_sf"/>
</dbReference>
<feature type="region of interest" description="Disordered" evidence="2">
    <location>
        <begin position="697"/>
        <end position="729"/>
    </location>
</feature>